<feature type="region of interest" description="Disordered" evidence="1">
    <location>
        <begin position="52"/>
        <end position="74"/>
    </location>
</feature>
<feature type="region of interest" description="Disordered" evidence="1">
    <location>
        <begin position="1"/>
        <end position="28"/>
    </location>
</feature>
<protein>
    <submittedName>
        <fullName evidence="2">Uncharacterized protein</fullName>
    </submittedName>
</protein>
<feature type="compositionally biased region" description="Low complexity" evidence="1">
    <location>
        <begin position="1"/>
        <end position="24"/>
    </location>
</feature>
<dbReference type="EMBL" id="GGMS01003717">
    <property type="protein sequence ID" value="MBY72920.1"/>
    <property type="molecule type" value="Transcribed_RNA"/>
</dbReference>
<proteinExistence type="predicted"/>
<sequence length="172" mass="18806">MSRATTLKSTKRNLSSSSSSNLDSSLKKNKSYVSSNRFAPLTMADNLPEVFSPPPVTVSPSAQHEPSTLPSKHLGDEKVEVTSMSAPPIVISNVTNYASLKADLISLVGTDGFTATAKGSSLIFKPHNFDGYNKLVDYCNESDLECHTWAPRHIRPFKVFIRNLHSTIPVEI</sequence>
<dbReference type="AlphaFoldDB" id="A0A2S2Q5N9"/>
<accession>A0A2S2Q5N9</accession>
<evidence type="ECO:0000256" key="1">
    <source>
        <dbReference type="SAM" id="MobiDB-lite"/>
    </source>
</evidence>
<name>A0A2S2Q5N9_9HEMI</name>
<organism evidence="2">
    <name type="scientific">Sipha flava</name>
    <name type="common">yellow sugarcane aphid</name>
    <dbReference type="NCBI Taxonomy" id="143950"/>
    <lineage>
        <taxon>Eukaryota</taxon>
        <taxon>Metazoa</taxon>
        <taxon>Ecdysozoa</taxon>
        <taxon>Arthropoda</taxon>
        <taxon>Hexapoda</taxon>
        <taxon>Insecta</taxon>
        <taxon>Pterygota</taxon>
        <taxon>Neoptera</taxon>
        <taxon>Paraneoptera</taxon>
        <taxon>Hemiptera</taxon>
        <taxon>Sternorrhyncha</taxon>
        <taxon>Aphidomorpha</taxon>
        <taxon>Aphidoidea</taxon>
        <taxon>Aphididae</taxon>
        <taxon>Sipha</taxon>
    </lineage>
</organism>
<evidence type="ECO:0000313" key="2">
    <source>
        <dbReference type="EMBL" id="MBY72920.1"/>
    </source>
</evidence>
<reference evidence="2" key="1">
    <citation type="submission" date="2018-04" db="EMBL/GenBank/DDBJ databases">
        <title>Transcriptome assembly of Sipha flava.</title>
        <authorList>
            <person name="Scully E.D."/>
            <person name="Geib S.M."/>
            <person name="Palmer N.A."/>
            <person name="Koch K."/>
            <person name="Bradshaw J."/>
            <person name="Heng-Moss T."/>
            <person name="Sarath G."/>
        </authorList>
    </citation>
    <scope>NUCLEOTIDE SEQUENCE</scope>
</reference>
<gene>
    <name evidence="2" type="ORF">g.178094</name>
</gene>